<dbReference type="InterPro" id="IPR007750">
    <property type="entry name" value="DUF674"/>
</dbReference>
<dbReference type="EMBL" id="OX451740">
    <property type="protein sequence ID" value="CAI8612689.1"/>
    <property type="molecule type" value="Genomic_DNA"/>
</dbReference>
<dbReference type="Proteomes" id="UP001157006">
    <property type="component" value="Chromosome 5"/>
</dbReference>
<protein>
    <recommendedName>
        <fullName evidence="3">DUF674 family protein</fullName>
    </recommendedName>
</protein>
<keyword evidence="2" id="KW-1185">Reference proteome</keyword>
<organism evidence="1 2">
    <name type="scientific">Vicia faba</name>
    <name type="common">Broad bean</name>
    <name type="synonym">Faba vulgaris</name>
    <dbReference type="NCBI Taxonomy" id="3906"/>
    <lineage>
        <taxon>Eukaryota</taxon>
        <taxon>Viridiplantae</taxon>
        <taxon>Streptophyta</taxon>
        <taxon>Embryophyta</taxon>
        <taxon>Tracheophyta</taxon>
        <taxon>Spermatophyta</taxon>
        <taxon>Magnoliopsida</taxon>
        <taxon>eudicotyledons</taxon>
        <taxon>Gunneridae</taxon>
        <taxon>Pentapetalae</taxon>
        <taxon>rosids</taxon>
        <taxon>fabids</taxon>
        <taxon>Fabales</taxon>
        <taxon>Fabaceae</taxon>
        <taxon>Papilionoideae</taxon>
        <taxon>50 kb inversion clade</taxon>
        <taxon>NPAAA clade</taxon>
        <taxon>Hologalegina</taxon>
        <taxon>IRL clade</taxon>
        <taxon>Fabeae</taxon>
        <taxon>Vicia</taxon>
    </lineage>
</organism>
<reference evidence="1 2" key="1">
    <citation type="submission" date="2023-01" db="EMBL/GenBank/DDBJ databases">
        <authorList>
            <person name="Kreplak J."/>
        </authorList>
    </citation>
    <scope>NUCLEOTIDE SEQUENCE [LARGE SCALE GENOMIC DNA]</scope>
</reference>
<name>A0AAV1AQG8_VICFA</name>
<dbReference type="PANTHER" id="PTHR33103">
    <property type="entry name" value="OS01G0153900 PROTEIN"/>
    <property type="match status" value="1"/>
</dbReference>
<dbReference type="AlphaFoldDB" id="A0AAV1AQG8"/>
<sequence>MAATTSATTQIEEHVSLKLVLNEKGNKVLFAEAGKDFVDILCGLLTMPLGTIARLIAKESSIGPVTLGCFNSLYQSVADLNESCFFMLELQHVS</sequence>
<dbReference type="Pfam" id="PF05056">
    <property type="entry name" value="DUF674"/>
    <property type="match status" value="1"/>
</dbReference>
<evidence type="ECO:0008006" key="3">
    <source>
        <dbReference type="Google" id="ProtNLM"/>
    </source>
</evidence>
<evidence type="ECO:0000313" key="1">
    <source>
        <dbReference type="EMBL" id="CAI8612689.1"/>
    </source>
</evidence>
<proteinExistence type="predicted"/>
<accession>A0AAV1AQG8</accession>
<gene>
    <name evidence="1" type="ORF">VFH_V046640</name>
</gene>
<dbReference type="PANTHER" id="PTHR33103:SF102">
    <property type="entry name" value="DUF674 FAMILY PROTEIN"/>
    <property type="match status" value="1"/>
</dbReference>
<evidence type="ECO:0000313" key="2">
    <source>
        <dbReference type="Proteomes" id="UP001157006"/>
    </source>
</evidence>